<reference evidence="2 3" key="1">
    <citation type="journal article" date="2012" name="J. Bacteriol.">
        <title>Whole-Genome Sequence of Nocardiopsis alba Strain ATCC BAA-2165, Associated with Honeybees.</title>
        <authorList>
            <person name="Qiao J."/>
            <person name="Chen L."/>
            <person name="Li Y."/>
            <person name="Wang J."/>
            <person name="Zhang W."/>
            <person name="Chen S."/>
        </authorList>
    </citation>
    <scope>NUCLEOTIDE SEQUENCE [LARGE SCALE GENOMIC DNA]</scope>
    <source>
        <strain evidence="3">ATCC BAA-2165 / BE74</strain>
    </source>
</reference>
<dbReference type="STRING" id="1205910.B005_3865"/>
<reference evidence="3" key="2">
    <citation type="submission" date="2012-08" db="EMBL/GenBank/DDBJ databases">
        <title>Whole-genome sequence of Nocardiopsis alba strain ATCC BAA-2165 associated with honeybees.</title>
        <authorList>
            <person name="Qiao J."/>
            <person name="Chen L."/>
            <person name="Li Y."/>
            <person name="Wang J."/>
            <person name="Zhang W."/>
            <person name="Chen S."/>
        </authorList>
    </citation>
    <scope>NUCLEOTIDE SEQUENCE [LARGE SCALE GENOMIC DNA]</scope>
    <source>
        <strain evidence="3">ATCC BAA-2165 / BE74</strain>
    </source>
</reference>
<sequence>MTLREGQGVRSGGGGRPGIVALSGFSSSSGGFRGVRT</sequence>
<dbReference type="AlphaFoldDB" id="J7L308"/>
<protein>
    <submittedName>
        <fullName evidence="2">Uncharacterized protein</fullName>
    </submittedName>
</protein>
<proteinExistence type="predicted"/>
<gene>
    <name evidence="2" type="ordered locus">B005_3865</name>
</gene>
<accession>J7L308</accession>
<name>J7L308_NOCAA</name>
<dbReference type="HOGENOM" id="CLU_3346461_0_0_11"/>
<dbReference type="KEGG" id="nal:B005_3865"/>
<feature type="region of interest" description="Disordered" evidence="1">
    <location>
        <begin position="1"/>
        <end position="37"/>
    </location>
</feature>
<evidence type="ECO:0000313" key="2">
    <source>
        <dbReference type="EMBL" id="AFR07116.1"/>
    </source>
</evidence>
<evidence type="ECO:0000313" key="3">
    <source>
        <dbReference type="Proteomes" id="UP000003779"/>
    </source>
</evidence>
<dbReference type="Proteomes" id="UP000003779">
    <property type="component" value="Chromosome"/>
</dbReference>
<organism evidence="2 3">
    <name type="scientific">Nocardiopsis alba (strain ATCC BAA-2165 / BE74)</name>
    <dbReference type="NCBI Taxonomy" id="1205910"/>
    <lineage>
        <taxon>Bacteria</taxon>
        <taxon>Bacillati</taxon>
        <taxon>Actinomycetota</taxon>
        <taxon>Actinomycetes</taxon>
        <taxon>Streptosporangiales</taxon>
        <taxon>Nocardiopsidaceae</taxon>
        <taxon>Nocardiopsis</taxon>
    </lineage>
</organism>
<dbReference type="EMBL" id="CP003788">
    <property type="protein sequence ID" value="AFR07116.1"/>
    <property type="molecule type" value="Genomic_DNA"/>
</dbReference>
<evidence type="ECO:0000256" key="1">
    <source>
        <dbReference type="SAM" id="MobiDB-lite"/>
    </source>
</evidence>